<dbReference type="EMBL" id="PYDT01000008">
    <property type="protein sequence ID" value="THU52250.1"/>
    <property type="molecule type" value="Genomic_DNA"/>
</dbReference>
<dbReference type="SUPFAM" id="SSF57903">
    <property type="entry name" value="FYVE/PHD zinc finger"/>
    <property type="match status" value="1"/>
</dbReference>
<dbReference type="CDD" id="cd15613">
    <property type="entry name" value="PHD_AL_plant"/>
    <property type="match status" value="1"/>
</dbReference>
<dbReference type="InterPro" id="IPR021998">
    <property type="entry name" value="Alfin_N"/>
</dbReference>
<keyword evidence="9 12" id="KW-0804">Transcription</keyword>
<evidence type="ECO:0000259" key="14">
    <source>
        <dbReference type="PROSITE" id="PS50016"/>
    </source>
</evidence>
<comment type="function">
    <text evidence="1 12">Histone-binding component that specifically recognizes H3 tails trimethylated on 'Lys-4' (H3K4me3), which mark transcription start sites of virtually all active genes.</text>
</comment>
<accession>A0A4S8IU08</accession>
<comment type="caution">
    <text evidence="15">The sequence shown here is derived from an EMBL/GenBank/DDBJ whole genome shotgun (WGS) entry which is preliminary data.</text>
</comment>
<evidence type="ECO:0000256" key="1">
    <source>
        <dbReference type="ARBA" id="ARBA00002232"/>
    </source>
</evidence>
<name>A0A4S8IU08_MUSBA</name>
<evidence type="ECO:0000256" key="2">
    <source>
        <dbReference type="ARBA" id="ARBA00004123"/>
    </source>
</evidence>
<dbReference type="GO" id="GO:0003712">
    <property type="term" value="F:transcription coregulator activity"/>
    <property type="evidence" value="ECO:0007669"/>
    <property type="project" value="TreeGrafter"/>
</dbReference>
<dbReference type="STRING" id="52838.A0A4S8IU08"/>
<evidence type="ECO:0000256" key="12">
    <source>
        <dbReference type="RuleBase" id="RU369089"/>
    </source>
</evidence>
<dbReference type="InterPro" id="IPR001965">
    <property type="entry name" value="Znf_PHD"/>
</dbReference>
<comment type="subunit">
    <text evidence="12">Interacts with H3K4me3 and to a lesser extent with H3K4me2.</text>
</comment>
<keyword evidence="8 12" id="KW-0805">Transcription regulation</keyword>
<dbReference type="GO" id="GO:0006325">
    <property type="term" value="P:chromatin organization"/>
    <property type="evidence" value="ECO:0007669"/>
    <property type="project" value="UniProtKB-UniRule"/>
</dbReference>
<dbReference type="GO" id="GO:0008270">
    <property type="term" value="F:zinc ion binding"/>
    <property type="evidence" value="ECO:0007669"/>
    <property type="project" value="UniProtKB-KW"/>
</dbReference>
<evidence type="ECO:0000256" key="6">
    <source>
        <dbReference type="ARBA" id="ARBA00022833"/>
    </source>
</evidence>
<comment type="subcellular location">
    <subcellularLocation>
        <location evidence="2 12">Nucleus</location>
    </subcellularLocation>
</comment>
<dbReference type="GO" id="GO:0005634">
    <property type="term" value="C:nucleus"/>
    <property type="evidence" value="ECO:0007669"/>
    <property type="project" value="UniProtKB-SubCell"/>
</dbReference>
<keyword evidence="7 12" id="KW-0156">Chromatin regulator</keyword>
<evidence type="ECO:0000256" key="3">
    <source>
        <dbReference type="ARBA" id="ARBA00010445"/>
    </source>
</evidence>
<proteinExistence type="inferred from homology"/>
<dbReference type="InterPro" id="IPR044104">
    <property type="entry name" value="PHD_AL_plant"/>
</dbReference>
<organism evidence="15 16">
    <name type="scientific">Musa balbisiana</name>
    <name type="common">Banana</name>
    <dbReference type="NCBI Taxonomy" id="52838"/>
    <lineage>
        <taxon>Eukaryota</taxon>
        <taxon>Viridiplantae</taxon>
        <taxon>Streptophyta</taxon>
        <taxon>Embryophyta</taxon>
        <taxon>Tracheophyta</taxon>
        <taxon>Spermatophyta</taxon>
        <taxon>Magnoliopsida</taxon>
        <taxon>Liliopsida</taxon>
        <taxon>Zingiberales</taxon>
        <taxon>Musaceae</taxon>
        <taxon>Musa</taxon>
    </lineage>
</organism>
<feature type="region of interest" description="Disordered" evidence="13">
    <location>
        <begin position="170"/>
        <end position="213"/>
    </location>
</feature>
<keyword evidence="10 12" id="KW-0539">Nucleus</keyword>
<dbReference type="PROSITE" id="PS50016">
    <property type="entry name" value="ZF_PHD_2"/>
    <property type="match status" value="1"/>
</dbReference>
<evidence type="ECO:0000256" key="4">
    <source>
        <dbReference type="ARBA" id="ARBA00022723"/>
    </source>
</evidence>
<comment type="similarity">
    <text evidence="3 12">Belongs to the Alfin family.</text>
</comment>
<dbReference type="PANTHER" id="PTHR12321:SF98">
    <property type="entry name" value="PHD FINGER PROTEIN ALFIN-LIKE 5"/>
    <property type="match status" value="1"/>
</dbReference>
<feature type="domain" description="PHD-type" evidence="14">
    <location>
        <begin position="220"/>
        <end position="272"/>
    </location>
</feature>
<dbReference type="InterPro" id="IPR013083">
    <property type="entry name" value="Znf_RING/FYVE/PHD"/>
</dbReference>
<dbReference type="GO" id="GO:0042393">
    <property type="term" value="F:histone binding"/>
    <property type="evidence" value="ECO:0007669"/>
    <property type="project" value="UniProtKB-UniRule"/>
</dbReference>
<keyword evidence="16" id="KW-1185">Reference proteome</keyword>
<feature type="compositionally biased region" description="Low complexity" evidence="13">
    <location>
        <begin position="173"/>
        <end position="190"/>
    </location>
</feature>
<dbReference type="Proteomes" id="UP000317650">
    <property type="component" value="Chromosome 10"/>
</dbReference>
<evidence type="ECO:0000256" key="11">
    <source>
        <dbReference type="PROSITE-ProRule" id="PRU00146"/>
    </source>
</evidence>
<dbReference type="FunFam" id="3.30.40.10:FF:000306">
    <property type="entry name" value="PHD finger alfin-like protein"/>
    <property type="match status" value="1"/>
</dbReference>
<evidence type="ECO:0000256" key="13">
    <source>
        <dbReference type="SAM" id="MobiDB-lite"/>
    </source>
</evidence>
<dbReference type="InterPro" id="IPR045104">
    <property type="entry name" value="Alfin"/>
</dbReference>
<dbReference type="PROSITE" id="PS01359">
    <property type="entry name" value="ZF_PHD_1"/>
    <property type="match status" value="1"/>
</dbReference>
<dbReference type="Pfam" id="PF00628">
    <property type="entry name" value="PHD"/>
    <property type="match status" value="1"/>
</dbReference>
<gene>
    <name evidence="15" type="ORF">C4D60_Mb10t02000</name>
</gene>
<evidence type="ECO:0000313" key="16">
    <source>
        <dbReference type="Proteomes" id="UP000317650"/>
    </source>
</evidence>
<dbReference type="InterPro" id="IPR011011">
    <property type="entry name" value="Znf_FYVE_PHD"/>
</dbReference>
<protein>
    <recommendedName>
        <fullName evidence="12">PHD finger protein ALFIN-LIKE</fullName>
    </recommendedName>
</protein>
<evidence type="ECO:0000313" key="15">
    <source>
        <dbReference type="EMBL" id="THU52250.1"/>
    </source>
</evidence>
<sequence>MDRGSAAQNSRVLEVFRDIKGRRAGILKALTTDFEEFYQQCDPGKLFYHYYLLVKSFRVSSVFILTKYYFIAAKENLCLYGFPTEQWEVDLPSDEVPPEIPEPVLGINFARDGMERKSWLSLVALHSDAWLLALASYFGGRFQFDKKQRKSLLDMVTDLPTLCEIVSGKNQEKSSGSKNIGNKSKSNSKLKASEYQAKNTKAKHAKEEDEDLNEEDDEDNYLCAACGESSVPDNFWIFCDTCEKWFHGKCVKVTPAKAEHIKNYKCPWCSNKRMRTTFVQRISAPPAAMRVKRR</sequence>
<evidence type="ECO:0000256" key="7">
    <source>
        <dbReference type="ARBA" id="ARBA00022853"/>
    </source>
</evidence>
<reference evidence="15 16" key="1">
    <citation type="journal article" date="2019" name="Nat. Plants">
        <title>Genome sequencing of Musa balbisiana reveals subgenome evolution and function divergence in polyploid bananas.</title>
        <authorList>
            <person name="Yao X."/>
        </authorList>
    </citation>
    <scope>NUCLEOTIDE SEQUENCE [LARGE SCALE GENOMIC DNA]</scope>
    <source>
        <strain evidence="16">cv. DH-PKW</strain>
        <tissue evidence="15">Leaves</tissue>
    </source>
</reference>
<dbReference type="InterPro" id="IPR019787">
    <property type="entry name" value="Znf_PHD-finger"/>
</dbReference>
<dbReference type="AlphaFoldDB" id="A0A4S8IU08"/>
<keyword evidence="5 11" id="KW-0863">Zinc-finger</keyword>
<dbReference type="GO" id="GO:0006355">
    <property type="term" value="P:regulation of DNA-templated transcription"/>
    <property type="evidence" value="ECO:0007669"/>
    <property type="project" value="UniProtKB-UniRule"/>
</dbReference>
<dbReference type="GO" id="GO:0000976">
    <property type="term" value="F:transcription cis-regulatory region binding"/>
    <property type="evidence" value="ECO:0007669"/>
    <property type="project" value="TreeGrafter"/>
</dbReference>
<evidence type="ECO:0000256" key="9">
    <source>
        <dbReference type="ARBA" id="ARBA00023163"/>
    </source>
</evidence>
<dbReference type="Pfam" id="PF12165">
    <property type="entry name" value="Alfin"/>
    <property type="match status" value="2"/>
</dbReference>
<comment type="domain">
    <text evidence="12">The PHD-type zinc finger mediates the binding to H3K4me3.</text>
</comment>
<dbReference type="SMART" id="SM00249">
    <property type="entry name" value="PHD"/>
    <property type="match status" value="1"/>
</dbReference>
<keyword evidence="4 12" id="KW-0479">Metal-binding</keyword>
<evidence type="ECO:0000256" key="8">
    <source>
        <dbReference type="ARBA" id="ARBA00023015"/>
    </source>
</evidence>
<dbReference type="Gene3D" id="3.30.40.10">
    <property type="entry name" value="Zinc/RING finger domain, C3HC4 (zinc finger)"/>
    <property type="match status" value="1"/>
</dbReference>
<evidence type="ECO:0000256" key="5">
    <source>
        <dbReference type="ARBA" id="ARBA00022771"/>
    </source>
</evidence>
<evidence type="ECO:0000256" key="10">
    <source>
        <dbReference type="ARBA" id="ARBA00023242"/>
    </source>
</evidence>
<keyword evidence="6 12" id="KW-0862">Zinc</keyword>
<dbReference type="PANTHER" id="PTHR12321">
    <property type="entry name" value="CPG BINDING PROTEIN"/>
    <property type="match status" value="1"/>
</dbReference>
<dbReference type="InterPro" id="IPR019786">
    <property type="entry name" value="Zinc_finger_PHD-type_CS"/>
</dbReference>